<accession>A0A8J4M2M2</accession>
<keyword evidence="3 10" id="KW-0479">Metal-binding</keyword>
<protein>
    <recommendedName>
        <fullName evidence="9 10">Heptaprenylglyceryl phosphate synthase</fullName>
        <shortName evidence="10">HepGP synthase</shortName>
        <ecNumber evidence="9 10">2.5.1.n9</ecNumber>
    </recommendedName>
    <alternativeName>
        <fullName evidence="10">Glycerol-1-phosphate heptaprenyltransferase</fullName>
    </alternativeName>
</protein>
<keyword evidence="4 10" id="KW-0460">Magnesium</keyword>
<name>A0A8J4M2M2_9BACL</name>
<dbReference type="InterPro" id="IPR008205">
    <property type="entry name" value="GGGP_HepGP_synthase"/>
</dbReference>
<comment type="similarity">
    <text evidence="10">Belongs to the GGGP/HepGP synthase family. Group I subfamily.</text>
</comment>
<evidence type="ECO:0000256" key="9">
    <source>
        <dbReference type="ARBA" id="ARBA00066888"/>
    </source>
</evidence>
<dbReference type="NCBIfam" id="TIGR01768">
    <property type="entry name" value="GGGP-family"/>
    <property type="match status" value="1"/>
</dbReference>
<keyword evidence="5 10" id="KW-0443">Lipid metabolism</keyword>
<comment type="subunit">
    <text evidence="10">Homodimer.</text>
</comment>
<feature type="binding site" evidence="10">
    <location>
        <position position="192"/>
    </location>
    <ligand>
        <name>sn-glycerol 1-phosphate</name>
        <dbReference type="ChEBI" id="CHEBI:57685"/>
    </ligand>
</feature>
<evidence type="ECO:0000313" key="11">
    <source>
        <dbReference type="EMBL" id="GIQ70020.1"/>
    </source>
</evidence>
<evidence type="ECO:0000256" key="2">
    <source>
        <dbReference type="ARBA" id="ARBA00022679"/>
    </source>
</evidence>
<feature type="binding site" evidence="10">
    <location>
        <position position="17"/>
    </location>
    <ligand>
        <name>Mg(2+)</name>
        <dbReference type="ChEBI" id="CHEBI:18420"/>
    </ligand>
</feature>
<dbReference type="PANTHER" id="PTHR40029:SF2">
    <property type="entry name" value="HEPTAPRENYLGLYCERYL PHOSPHATE SYNTHASE"/>
    <property type="match status" value="1"/>
</dbReference>
<comment type="cofactor">
    <cofactor evidence="10">
        <name>Mg(2+)</name>
        <dbReference type="ChEBI" id="CHEBI:18420"/>
    </cofactor>
</comment>
<dbReference type="GO" id="GO:0046474">
    <property type="term" value="P:glycerophospholipid biosynthetic process"/>
    <property type="evidence" value="ECO:0007669"/>
    <property type="project" value="UniProtKB-UniRule"/>
</dbReference>
<feature type="binding site" evidence="10">
    <location>
        <begin position="212"/>
        <end position="213"/>
    </location>
    <ligand>
        <name>sn-glycerol 1-phosphate</name>
        <dbReference type="ChEBI" id="CHEBI:57685"/>
    </ligand>
</feature>
<dbReference type="AlphaFoldDB" id="A0A8J4M2M2"/>
<evidence type="ECO:0000256" key="5">
    <source>
        <dbReference type="ARBA" id="ARBA00023098"/>
    </source>
</evidence>
<reference evidence="11" key="1">
    <citation type="submission" date="2021-04" db="EMBL/GenBank/DDBJ databases">
        <title>Draft genome sequence of Xylanibacillus composti strain K13.</title>
        <authorList>
            <person name="Uke A."/>
            <person name="Chhe C."/>
            <person name="Baramee S."/>
            <person name="Kosugi A."/>
        </authorList>
    </citation>
    <scope>NUCLEOTIDE SEQUENCE</scope>
    <source>
        <strain evidence="11">K13</strain>
    </source>
</reference>
<dbReference type="GO" id="GO:0000287">
    <property type="term" value="F:magnesium ion binding"/>
    <property type="evidence" value="ECO:0007669"/>
    <property type="project" value="UniProtKB-UniRule"/>
</dbReference>
<evidence type="ECO:0000256" key="10">
    <source>
        <dbReference type="HAMAP-Rule" id="MF_00112"/>
    </source>
</evidence>
<evidence type="ECO:0000256" key="7">
    <source>
        <dbReference type="ARBA" id="ARBA00023264"/>
    </source>
</evidence>
<gene>
    <name evidence="10 11" type="primary">pcrB</name>
    <name evidence="11" type="ORF">XYCOK13_28440</name>
</gene>
<keyword evidence="2 10" id="KW-0808">Transferase</keyword>
<comment type="caution">
    <text evidence="10">Lacks conserved residue(s) required for the propagation of feature annotation.</text>
</comment>
<evidence type="ECO:0000313" key="12">
    <source>
        <dbReference type="Proteomes" id="UP000677918"/>
    </source>
</evidence>
<dbReference type="SUPFAM" id="SSF51395">
    <property type="entry name" value="FMN-linked oxidoreductases"/>
    <property type="match status" value="1"/>
</dbReference>
<dbReference type="PANTHER" id="PTHR40029">
    <property type="match status" value="1"/>
</dbReference>
<dbReference type="EMBL" id="BOVK01000038">
    <property type="protein sequence ID" value="GIQ70020.1"/>
    <property type="molecule type" value="Genomic_DNA"/>
</dbReference>
<proteinExistence type="inferred from homology"/>
<dbReference type="UniPathway" id="UPA00940"/>
<dbReference type="HAMAP" id="MF_00112">
    <property type="entry name" value="GGGP_HepGP_synthase"/>
    <property type="match status" value="1"/>
</dbReference>
<feature type="binding site" evidence="10">
    <location>
        <begin position="162"/>
        <end position="167"/>
    </location>
    <ligand>
        <name>sn-glycerol 1-phosphate</name>
        <dbReference type="ChEBI" id="CHEBI:57685"/>
    </ligand>
</feature>
<comment type="catalytic activity">
    <reaction evidence="8 10">
        <text>sn-glycerol 1-phosphate + all-trans-heptaprenyl diphosphate = 3-heptaprenyl-sn-glycero-1-phosphate + diphosphate</text>
        <dbReference type="Rhea" id="RHEA:33495"/>
        <dbReference type="ChEBI" id="CHEBI:33019"/>
        <dbReference type="ChEBI" id="CHEBI:57685"/>
        <dbReference type="ChEBI" id="CHEBI:58206"/>
        <dbReference type="ChEBI" id="CHEBI:64781"/>
        <dbReference type="EC" id="2.5.1.n9"/>
    </reaction>
</comment>
<keyword evidence="12" id="KW-1185">Reference proteome</keyword>
<evidence type="ECO:0000256" key="3">
    <source>
        <dbReference type="ARBA" id="ARBA00022723"/>
    </source>
</evidence>
<keyword evidence="6 10" id="KW-0594">Phospholipid biosynthesis</keyword>
<organism evidence="11 12">
    <name type="scientific">Xylanibacillus composti</name>
    <dbReference type="NCBI Taxonomy" id="1572762"/>
    <lineage>
        <taxon>Bacteria</taxon>
        <taxon>Bacillati</taxon>
        <taxon>Bacillota</taxon>
        <taxon>Bacilli</taxon>
        <taxon>Bacillales</taxon>
        <taxon>Paenibacillaceae</taxon>
        <taxon>Xylanibacillus</taxon>
    </lineage>
</organism>
<sequence length="231" mass="25697">MEAAGVVREWRHVFKLDPERDITDDALERICMSGTHAILVGGSSGVTFENTVELLSRIRRYTLPCVLEVSDQEAVVPGFDFYFIPMVLNSRDPDMIVGRQQQAIRTYGTRLPWEWIVPEGYVILNEESTAAAVTKANTSLDVHDVTAYAKLAETLMNLPIFYIEYSGKLGDLDLVRATKRELDRARLFYGGGIHDLASAQAALEAADTIVVGNALYEDLDAALETVRVLEE</sequence>
<evidence type="ECO:0000256" key="1">
    <source>
        <dbReference type="ARBA" id="ARBA00022516"/>
    </source>
</evidence>
<evidence type="ECO:0000256" key="4">
    <source>
        <dbReference type="ARBA" id="ARBA00022842"/>
    </source>
</evidence>
<dbReference type="CDD" id="cd02812">
    <property type="entry name" value="PcrB_like"/>
    <property type="match status" value="1"/>
</dbReference>
<evidence type="ECO:0000256" key="6">
    <source>
        <dbReference type="ARBA" id="ARBA00023209"/>
    </source>
</evidence>
<keyword evidence="7 10" id="KW-1208">Phospholipid metabolism</keyword>
<comment type="function">
    <text evidence="10">Prenyltransferase that catalyzes in vivo the transfer of the heptaprenyl moiety of heptaprenyl pyrophosphate (HepPP; 35 carbon atoms) to the C3 hydroxyl of sn-glycerol-1-phosphate (G1P), producing heptaprenylglyceryl phosphate (HepGP). This reaction is an ether-bond-formation step in the biosynthesis of archaea-type G1P-based membrane lipids found in Bacillales.</text>
</comment>
<feature type="binding site" evidence="10">
    <location>
        <position position="43"/>
    </location>
    <ligand>
        <name>Mg(2+)</name>
        <dbReference type="ChEBI" id="CHEBI:18420"/>
    </ligand>
</feature>
<dbReference type="NCBIfam" id="NF003199">
    <property type="entry name" value="PRK04169.1-3"/>
    <property type="match status" value="1"/>
</dbReference>
<keyword evidence="1 10" id="KW-0444">Lipid biosynthesis</keyword>
<dbReference type="InterPro" id="IPR038597">
    <property type="entry name" value="GGGP/HepGP_synthase_sf"/>
</dbReference>
<comment type="pathway">
    <text evidence="10">Membrane lipid metabolism; glycerophospholipid metabolism.</text>
</comment>
<dbReference type="Proteomes" id="UP000677918">
    <property type="component" value="Unassembled WGS sequence"/>
</dbReference>
<dbReference type="FunFam" id="3.20.20.390:FF:000001">
    <property type="entry name" value="Heptaprenylglyceryl phosphate synthase"/>
    <property type="match status" value="1"/>
</dbReference>
<dbReference type="InterPro" id="IPR039074">
    <property type="entry name" value="GGGP/HepGP_synthase_I"/>
</dbReference>
<comment type="caution">
    <text evidence="11">The sequence shown here is derived from an EMBL/GenBank/DDBJ whole genome shotgun (WGS) entry which is preliminary data.</text>
</comment>
<dbReference type="RefSeq" id="WP_213412806.1">
    <property type="nucleotide sequence ID" value="NZ_BOVK01000038.1"/>
</dbReference>
<dbReference type="GO" id="GO:0120536">
    <property type="term" value="F:heptaprenylglyceryl phosphate synthase activity"/>
    <property type="evidence" value="ECO:0007669"/>
    <property type="project" value="UniProtKB-ARBA"/>
</dbReference>
<dbReference type="Pfam" id="PF01884">
    <property type="entry name" value="PcrB"/>
    <property type="match status" value="1"/>
</dbReference>
<evidence type="ECO:0000256" key="8">
    <source>
        <dbReference type="ARBA" id="ARBA00048318"/>
    </source>
</evidence>
<dbReference type="EC" id="2.5.1.n9" evidence="9 10"/>
<dbReference type="Gene3D" id="3.20.20.390">
    <property type="entry name" value="FMN-linked oxidoreductases"/>
    <property type="match status" value="1"/>
</dbReference>
<feature type="binding site" evidence="10">
    <location>
        <position position="15"/>
    </location>
    <ligand>
        <name>sn-glycerol 1-phosphate</name>
        <dbReference type="ChEBI" id="CHEBI:57685"/>
    </ligand>
</feature>
<dbReference type="NCBIfam" id="NF003197">
    <property type="entry name" value="PRK04169.1-1"/>
    <property type="match status" value="1"/>
</dbReference>